<proteinExistence type="predicted"/>
<dbReference type="EMBL" id="JAABFR010002779">
    <property type="protein sequence ID" value="MBD4340699.1"/>
    <property type="molecule type" value="Genomic_DNA"/>
</dbReference>
<evidence type="ECO:0000313" key="1">
    <source>
        <dbReference type="EMBL" id="MBD4340699.1"/>
    </source>
</evidence>
<name>A0A8I0H5A2_XANCI</name>
<dbReference type="AlphaFoldDB" id="A0A8I0H5A2"/>
<evidence type="ECO:0000313" key="2">
    <source>
        <dbReference type="Proteomes" id="UP000653002"/>
    </source>
</evidence>
<dbReference type="Proteomes" id="UP000653002">
    <property type="component" value="Unassembled WGS sequence"/>
</dbReference>
<sequence>VVGKSTPEREKAAVTFLKWLTEPERNILFSISSGYMPVTRESNDIQVIRAAMEQAGTDQMVRDVMETGVQIATSYELYTNKPFEHGYEAR</sequence>
<comment type="caution">
    <text evidence="1">The sequence shown here is derived from an EMBL/GenBank/DDBJ whole genome shotgun (WGS) entry which is preliminary data.</text>
</comment>
<feature type="non-terminal residue" evidence="1">
    <location>
        <position position="1"/>
    </location>
</feature>
<dbReference type="SUPFAM" id="SSF53850">
    <property type="entry name" value="Periplasmic binding protein-like II"/>
    <property type="match status" value="1"/>
</dbReference>
<gene>
    <name evidence="1" type="ORF">GUH15_32580</name>
</gene>
<protein>
    <submittedName>
        <fullName evidence="1">ABC transporter substrate-binding protein</fullName>
    </submittedName>
</protein>
<accession>A0A8I0H5A2</accession>
<feature type="non-terminal residue" evidence="1">
    <location>
        <position position="90"/>
    </location>
</feature>
<dbReference type="Gene3D" id="3.40.190.10">
    <property type="entry name" value="Periplasmic binding protein-like II"/>
    <property type="match status" value="1"/>
</dbReference>
<reference evidence="1" key="1">
    <citation type="submission" date="2020-01" db="EMBL/GenBank/DDBJ databases">
        <authorList>
            <person name="Richard D."/>
        </authorList>
    </citation>
    <scope>NUCLEOTIDE SEQUENCE</scope>
    <source>
        <strain evidence="1">JP541</strain>
    </source>
</reference>
<organism evidence="1 2">
    <name type="scientific">Xanthomonas citri pv. citri</name>
    <dbReference type="NCBI Taxonomy" id="611301"/>
    <lineage>
        <taxon>Bacteria</taxon>
        <taxon>Pseudomonadati</taxon>
        <taxon>Pseudomonadota</taxon>
        <taxon>Gammaproteobacteria</taxon>
        <taxon>Lysobacterales</taxon>
        <taxon>Lysobacteraceae</taxon>
        <taxon>Xanthomonas</taxon>
    </lineage>
</organism>